<evidence type="ECO:0000313" key="4">
    <source>
        <dbReference type="EMBL" id="SDM02753.1"/>
    </source>
</evidence>
<accession>A0A1G9PVR4</accession>
<proteinExistence type="predicted"/>
<dbReference type="SUPFAM" id="SSF53448">
    <property type="entry name" value="Nucleotide-diphospho-sugar transferases"/>
    <property type="match status" value="1"/>
</dbReference>
<dbReference type="Proteomes" id="UP000199309">
    <property type="component" value="Unassembled WGS sequence"/>
</dbReference>
<dbReference type="RefSeq" id="WP_091647099.1">
    <property type="nucleotide sequence ID" value="NZ_FNHQ01000001.1"/>
</dbReference>
<name>A0A1G9PVR4_9FIRM</name>
<dbReference type="OrthoDB" id="396512at2"/>
<organism evidence="4 5">
    <name type="scientific">Megasphaera paucivorans</name>
    <dbReference type="NCBI Taxonomy" id="349095"/>
    <lineage>
        <taxon>Bacteria</taxon>
        <taxon>Bacillati</taxon>
        <taxon>Bacillota</taxon>
        <taxon>Negativicutes</taxon>
        <taxon>Veillonellales</taxon>
        <taxon>Veillonellaceae</taxon>
        <taxon>Megasphaera</taxon>
    </lineage>
</organism>
<feature type="domain" description="Glycosyltransferase 2-like" evidence="3">
    <location>
        <begin position="9"/>
        <end position="138"/>
    </location>
</feature>
<protein>
    <submittedName>
        <fullName evidence="4">Glycosyltransferase involved in cell wall bisynthesis</fullName>
    </submittedName>
</protein>
<dbReference type="EMBL" id="FNHQ01000001">
    <property type="protein sequence ID" value="SDM02753.1"/>
    <property type="molecule type" value="Genomic_DNA"/>
</dbReference>
<gene>
    <name evidence="4" type="ORF">SAMN05660299_00014</name>
</gene>
<dbReference type="PANTHER" id="PTHR22916:SF51">
    <property type="entry name" value="GLYCOSYLTRANSFERASE EPSH-RELATED"/>
    <property type="match status" value="1"/>
</dbReference>
<dbReference type="STRING" id="349095.SAMN05660299_00014"/>
<dbReference type="PANTHER" id="PTHR22916">
    <property type="entry name" value="GLYCOSYLTRANSFERASE"/>
    <property type="match status" value="1"/>
</dbReference>
<dbReference type="InterPro" id="IPR001173">
    <property type="entry name" value="Glyco_trans_2-like"/>
</dbReference>
<dbReference type="InterPro" id="IPR029044">
    <property type="entry name" value="Nucleotide-diphossugar_trans"/>
</dbReference>
<dbReference type="Pfam" id="PF00535">
    <property type="entry name" value="Glycos_transf_2"/>
    <property type="match status" value="1"/>
</dbReference>
<dbReference type="AlphaFoldDB" id="A0A1G9PVR4"/>
<reference evidence="4 5" key="1">
    <citation type="submission" date="2016-10" db="EMBL/GenBank/DDBJ databases">
        <authorList>
            <person name="de Groot N.N."/>
        </authorList>
    </citation>
    <scope>NUCLEOTIDE SEQUENCE [LARGE SCALE GENOMIC DNA]</scope>
    <source>
        <strain evidence="4 5">DSM 16981</strain>
    </source>
</reference>
<keyword evidence="2 4" id="KW-0808">Transferase</keyword>
<dbReference type="GO" id="GO:0016757">
    <property type="term" value="F:glycosyltransferase activity"/>
    <property type="evidence" value="ECO:0007669"/>
    <property type="project" value="UniProtKB-KW"/>
</dbReference>
<sequence>MSLIYPFFSVIMPVYNTEKYIGKAIESILNQKFENFELIIIDDCSDDLSKKICEKYKKIDSRIILKQTDKNLGVANARNEGLKWVKGKYLTFVDADDVIDCNIFKTVHQSIQQCQTDIIKYGCIEEYYDRKERYIGSKKVGIPDHVFMNQAEIRKYIIEMEKLPLFGYLWNTFYNMTLLRKYKFLFDINFKVNEDFMFNLDAFDKATSLTCLSVCGYHYAKRVENSLSTKRNVKYYDLHVIKINSLLKKYEEWELLTSEISQDIYWLYTRYIYSAISQRLLYESSKEANCKLKEIFQSELFSKFRKIKFVNRSIKVKILTYVLQHEYIFLILWECKTINYVKKKFRVLFSKVKK</sequence>
<dbReference type="CDD" id="cd00761">
    <property type="entry name" value="Glyco_tranf_GTA_type"/>
    <property type="match status" value="1"/>
</dbReference>
<dbReference type="Gene3D" id="3.90.550.10">
    <property type="entry name" value="Spore Coat Polysaccharide Biosynthesis Protein SpsA, Chain A"/>
    <property type="match status" value="1"/>
</dbReference>
<evidence type="ECO:0000313" key="5">
    <source>
        <dbReference type="Proteomes" id="UP000199309"/>
    </source>
</evidence>
<evidence type="ECO:0000259" key="3">
    <source>
        <dbReference type="Pfam" id="PF00535"/>
    </source>
</evidence>
<keyword evidence="5" id="KW-1185">Reference proteome</keyword>
<keyword evidence="1" id="KW-0328">Glycosyltransferase</keyword>
<evidence type="ECO:0000256" key="2">
    <source>
        <dbReference type="ARBA" id="ARBA00022679"/>
    </source>
</evidence>
<evidence type="ECO:0000256" key="1">
    <source>
        <dbReference type="ARBA" id="ARBA00022676"/>
    </source>
</evidence>